<dbReference type="Pfam" id="PF23428">
    <property type="entry name" value="DUF7115"/>
    <property type="match status" value="1"/>
</dbReference>
<dbReference type="Proteomes" id="UP000011591">
    <property type="component" value="Unassembled WGS sequence"/>
</dbReference>
<feature type="compositionally biased region" description="Low complexity" evidence="2">
    <location>
        <begin position="288"/>
        <end position="307"/>
    </location>
</feature>
<feature type="compositionally biased region" description="Acidic residues" evidence="2">
    <location>
        <begin position="211"/>
        <end position="221"/>
    </location>
</feature>
<dbReference type="OrthoDB" id="307384at2157"/>
<feature type="compositionally biased region" description="Polar residues" evidence="2">
    <location>
        <begin position="308"/>
        <end position="318"/>
    </location>
</feature>
<reference evidence="4 5" key="1">
    <citation type="journal article" date="2014" name="PLoS Genet.">
        <title>Phylogenetically driven sequencing of extremely halophilic archaea reveals strategies for static and dynamic osmo-response.</title>
        <authorList>
            <person name="Becker E.A."/>
            <person name="Seitzer P.M."/>
            <person name="Tritt A."/>
            <person name="Larsen D."/>
            <person name="Krusor M."/>
            <person name="Yao A.I."/>
            <person name="Wu D."/>
            <person name="Madern D."/>
            <person name="Eisen J.A."/>
            <person name="Darling A.E."/>
            <person name="Facciotti M.T."/>
        </authorList>
    </citation>
    <scope>NUCLEOTIDE SEQUENCE [LARGE SCALE GENOMIC DNA]</scope>
    <source>
        <strain evidence="4 5">DSM 13077</strain>
    </source>
</reference>
<dbReference type="AlphaFoldDB" id="M0AYM5"/>
<feature type="coiled-coil region" evidence="1">
    <location>
        <begin position="384"/>
        <end position="414"/>
    </location>
</feature>
<evidence type="ECO:0000256" key="2">
    <source>
        <dbReference type="SAM" id="MobiDB-lite"/>
    </source>
</evidence>
<evidence type="ECO:0000259" key="3">
    <source>
        <dbReference type="Pfam" id="PF23428"/>
    </source>
</evidence>
<dbReference type="RefSeq" id="WP_006666735.1">
    <property type="nucleotide sequence ID" value="NZ_AOIP01000034.1"/>
</dbReference>
<feature type="region of interest" description="Disordered" evidence="2">
    <location>
        <begin position="205"/>
        <end position="382"/>
    </location>
</feature>
<dbReference type="EMBL" id="AOIP01000034">
    <property type="protein sequence ID" value="ELZ03068.1"/>
    <property type="molecule type" value="Genomic_DNA"/>
</dbReference>
<dbReference type="InterPro" id="IPR055539">
    <property type="entry name" value="DUF7115"/>
</dbReference>
<keyword evidence="1" id="KW-0175">Coiled coil</keyword>
<protein>
    <recommendedName>
        <fullName evidence="3">DUF7115 domain-containing protein</fullName>
    </recommendedName>
</protein>
<feature type="compositionally biased region" description="Basic and acidic residues" evidence="2">
    <location>
        <begin position="243"/>
        <end position="256"/>
    </location>
</feature>
<comment type="caution">
    <text evidence="4">The sequence shown here is derived from an EMBL/GenBank/DDBJ whole genome shotgun (WGS) entry which is preliminary data.</text>
</comment>
<proteinExistence type="predicted"/>
<accession>M0AYM5</accession>
<evidence type="ECO:0000313" key="4">
    <source>
        <dbReference type="EMBL" id="ELZ03068.1"/>
    </source>
</evidence>
<sequence>MNVPGIVQSTLDGEEIAARVSLGGEDELFITPTRTLVYRSEGLLSDESVNEYSHDADRLTLSEGRRKTKFTLEYALEGTQEFSVPSSKTDEALHPVIAGILNGNEITEPGETVVQTYRFSELTLLITSERLVKHIGGAVWDEDYEEYAFEDVTNLSFEDGSVATQIVLSVDGRPQRIKAPNDEANDLRERLQRALFEYHDVESLAELNETVGEDDSDDDTGTSDASMDFGDGVDPLDANPPELTDHDDGERERDPSRSQTQQDHSADPLGQQADTRSAENQPGHEEMQSQSQSQSASHSRSTASDSAPTDTVSEQSSAAAPETDSGIVDTDSIFDETDEAAGTDEFSSAAGSAGAGSGAGAGTGGTQGTATGDTPSAGTDPEVLDRLDTLEAALEEQNELIEQQQRTIEQLITELRQGR</sequence>
<evidence type="ECO:0000313" key="5">
    <source>
        <dbReference type="Proteomes" id="UP000011591"/>
    </source>
</evidence>
<dbReference type="PATRIC" id="fig|1227491.4.peg.3416"/>
<keyword evidence="5" id="KW-1185">Reference proteome</keyword>
<name>M0AYM5_9EURY</name>
<feature type="domain" description="DUF7115" evidence="3">
    <location>
        <begin position="1"/>
        <end position="108"/>
    </location>
</feature>
<organism evidence="4 5">
    <name type="scientific">Natrialba aegyptia DSM 13077</name>
    <dbReference type="NCBI Taxonomy" id="1227491"/>
    <lineage>
        <taxon>Archaea</taxon>
        <taxon>Methanobacteriati</taxon>
        <taxon>Methanobacteriota</taxon>
        <taxon>Stenosarchaea group</taxon>
        <taxon>Halobacteria</taxon>
        <taxon>Halobacteriales</taxon>
        <taxon>Natrialbaceae</taxon>
        <taxon>Natrialba</taxon>
    </lineage>
</organism>
<feature type="compositionally biased region" description="Acidic residues" evidence="2">
    <location>
        <begin position="332"/>
        <end position="342"/>
    </location>
</feature>
<gene>
    <name evidence="4" type="ORF">C480_16659</name>
</gene>
<evidence type="ECO:0000256" key="1">
    <source>
        <dbReference type="SAM" id="Coils"/>
    </source>
</evidence>
<feature type="compositionally biased region" description="Gly residues" evidence="2">
    <location>
        <begin position="353"/>
        <end position="367"/>
    </location>
</feature>